<dbReference type="PANTHER" id="PTHR45672:SF3">
    <property type="entry name" value="THIOREDOXIN DOMAIN-CONTAINING PROTEIN 5"/>
    <property type="match status" value="1"/>
</dbReference>
<keyword evidence="2 4" id="KW-0732">Signal</keyword>
<dbReference type="OrthoDB" id="72053at2759"/>
<name>A0A9W8B096_9FUNG</name>
<evidence type="ECO:0000256" key="1">
    <source>
        <dbReference type="ARBA" id="ARBA00006347"/>
    </source>
</evidence>
<feature type="domain" description="Thioredoxin" evidence="5">
    <location>
        <begin position="24"/>
        <end position="150"/>
    </location>
</feature>
<keyword evidence="7" id="KW-1185">Reference proteome</keyword>
<dbReference type="PANTHER" id="PTHR45672">
    <property type="entry name" value="PROTEIN DISULFIDE-ISOMERASE C17H9.14C-RELATED"/>
    <property type="match status" value="1"/>
</dbReference>
<reference evidence="6" key="1">
    <citation type="submission" date="2022-07" db="EMBL/GenBank/DDBJ databases">
        <title>Phylogenomic reconstructions and comparative analyses of Kickxellomycotina fungi.</title>
        <authorList>
            <person name="Reynolds N.K."/>
            <person name="Stajich J.E."/>
            <person name="Barry K."/>
            <person name="Grigoriev I.V."/>
            <person name="Crous P."/>
            <person name="Smith M.E."/>
        </authorList>
    </citation>
    <scope>NUCLEOTIDE SEQUENCE</scope>
    <source>
        <strain evidence="6">RSA 567</strain>
    </source>
</reference>
<protein>
    <recommendedName>
        <fullName evidence="5">Thioredoxin domain-containing protein</fullName>
    </recommendedName>
</protein>
<dbReference type="Proteomes" id="UP001151582">
    <property type="component" value="Unassembled WGS sequence"/>
</dbReference>
<dbReference type="Pfam" id="PF00085">
    <property type="entry name" value="Thioredoxin"/>
    <property type="match status" value="2"/>
</dbReference>
<dbReference type="Gene3D" id="3.40.30.10">
    <property type="entry name" value="Glutaredoxin"/>
    <property type="match status" value="2"/>
</dbReference>
<dbReference type="InterPro" id="IPR051063">
    <property type="entry name" value="PDI"/>
</dbReference>
<feature type="chain" id="PRO_5040922724" description="Thioredoxin domain-containing protein" evidence="4">
    <location>
        <begin position="20"/>
        <end position="437"/>
    </location>
</feature>
<feature type="region of interest" description="Disordered" evidence="3">
    <location>
        <begin position="158"/>
        <end position="193"/>
    </location>
</feature>
<comment type="similarity">
    <text evidence="1">Belongs to the protein disulfide isomerase family.</text>
</comment>
<evidence type="ECO:0000313" key="6">
    <source>
        <dbReference type="EMBL" id="KAJ1971832.1"/>
    </source>
</evidence>
<feature type="domain" description="Thioredoxin" evidence="5">
    <location>
        <begin position="161"/>
        <end position="307"/>
    </location>
</feature>
<accession>A0A9W8B096</accession>
<dbReference type="GO" id="GO:0005783">
    <property type="term" value="C:endoplasmic reticulum"/>
    <property type="evidence" value="ECO:0007669"/>
    <property type="project" value="TreeGrafter"/>
</dbReference>
<gene>
    <name evidence="6" type="ORF">H4R34_005615</name>
</gene>
<dbReference type="PROSITE" id="PS00194">
    <property type="entry name" value="THIOREDOXIN_1"/>
    <property type="match status" value="2"/>
</dbReference>
<evidence type="ECO:0000313" key="7">
    <source>
        <dbReference type="Proteomes" id="UP001151582"/>
    </source>
</evidence>
<dbReference type="PROSITE" id="PS51352">
    <property type="entry name" value="THIOREDOXIN_2"/>
    <property type="match status" value="2"/>
</dbReference>
<dbReference type="CDD" id="cd02961">
    <property type="entry name" value="PDI_a_family"/>
    <property type="match status" value="2"/>
</dbReference>
<feature type="compositionally biased region" description="Low complexity" evidence="3">
    <location>
        <begin position="158"/>
        <end position="183"/>
    </location>
</feature>
<dbReference type="InterPro" id="IPR017937">
    <property type="entry name" value="Thioredoxin_CS"/>
</dbReference>
<proteinExistence type="inferred from homology"/>
<dbReference type="GO" id="GO:0006457">
    <property type="term" value="P:protein folding"/>
    <property type="evidence" value="ECO:0007669"/>
    <property type="project" value="TreeGrafter"/>
</dbReference>
<dbReference type="SUPFAM" id="SSF52833">
    <property type="entry name" value="Thioredoxin-like"/>
    <property type="match status" value="2"/>
</dbReference>
<dbReference type="InterPro" id="IPR013766">
    <property type="entry name" value="Thioredoxin_domain"/>
</dbReference>
<comment type="caution">
    <text evidence="6">The sequence shown here is derived from an EMBL/GenBank/DDBJ whole genome shotgun (WGS) entry which is preliminary data.</text>
</comment>
<dbReference type="EMBL" id="JANBQB010001231">
    <property type="protein sequence ID" value="KAJ1971832.1"/>
    <property type="molecule type" value="Genomic_DNA"/>
</dbReference>
<dbReference type="AlphaFoldDB" id="A0A9W8B096"/>
<evidence type="ECO:0000259" key="5">
    <source>
        <dbReference type="PROSITE" id="PS51352"/>
    </source>
</evidence>
<feature type="signal peptide" evidence="4">
    <location>
        <begin position="1"/>
        <end position="19"/>
    </location>
</feature>
<evidence type="ECO:0000256" key="4">
    <source>
        <dbReference type="SAM" id="SignalP"/>
    </source>
</evidence>
<dbReference type="InterPro" id="IPR036249">
    <property type="entry name" value="Thioredoxin-like_sf"/>
</dbReference>
<evidence type="ECO:0000256" key="3">
    <source>
        <dbReference type="SAM" id="MobiDB-lite"/>
    </source>
</evidence>
<evidence type="ECO:0000256" key="2">
    <source>
        <dbReference type="ARBA" id="ARBA00022729"/>
    </source>
</evidence>
<sequence length="437" mass="49189">MKWLTCLFAWACCLALAAGANVPITTPHDAPAVQVDLKAINPHLTPNNFTQATAHGAWFIKFYVGYCPHCKRLAPIWQKVAEEQAELKRSRNFHMAQVDCVAYGKFCDQELVDGYPTMFLYHNGTKLENEEYPDDRKAEPITQYALSMSEKHKFAPEPLTTSAPAAAPTTSLPSAANQAAPAAVEKPKTPAQPQDVGKYNIHGENVALTQATFADTIKEGPWFVKFFAPWCVHCQHLAPIWSELSHNMRGKINIAEVDCMAEAQLCSEKEIQGYPTMIFYLEGSHTTYTGDRTAEELSRFALEAFGSQQKEVASRHELDTVTADLEIWFLYLFDEESDTKLLETVRKNAMAMLMQSHLFTSQDLGLINGSLAFPRADTTRATTPSLWVFKDGYMRPYRGPLDDKASVREWMARERYPLVPEMTTHNAKQFFDEADLV</sequence>
<organism evidence="6 7">
    <name type="scientific">Dimargaris verticillata</name>
    <dbReference type="NCBI Taxonomy" id="2761393"/>
    <lineage>
        <taxon>Eukaryota</taxon>
        <taxon>Fungi</taxon>
        <taxon>Fungi incertae sedis</taxon>
        <taxon>Zoopagomycota</taxon>
        <taxon>Kickxellomycotina</taxon>
        <taxon>Dimargaritomycetes</taxon>
        <taxon>Dimargaritales</taxon>
        <taxon>Dimargaritaceae</taxon>
        <taxon>Dimargaris</taxon>
    </lineage>
</organism>
<feature type="non-terminal residue" evidence="6">
    <location>
        <position position="437"/>
    </location>
</feature>
<dbReference type="GO" id="GO:0003756">
    <property type="term" value="F:protein disulfide isomerase activity"/>
    <property type="evidence" value="ECO:0007669"/>
    <property type="project" value="TreeGrafter"/>
</dbReference>